<feature type="signal peptide" evidence="2">
    <location>
        <begin position="1"/>
        <end position="22"/>
    </location>
</feature>
<name>A0ABQ6HGX1_9GAMM</name>
<protein>
    <recommendedName>
        <fullName evidence="5">RidA family protein</fullName>
    </recommendedName>
</protein>
<evidence type="ECO:0000313" key="3">
    <source>
        <dbReference type="EMBL" id="GLX86116.1"/>
    </source>
</evidence>
<dbReference type="InterPro" id="IPR019897">
    <property type="entry name" value="RidA_CS"/>
</dbReference>
<dbReference type="Pfam" id="PF01042">
    <property type="entry name" value="Ribonuc_L-PSP"/>
    <property type="match status" value="1"/>
</dbReference>
<dbReference type="PROSITE" id="PS01094">
    <property type="entry name" value="UPF0076"/>
    <property type="match status" value="1"/>
</dbReference>
<feature type="chain" id="PRO_5045788156" description="RidA family protein" evidence="2">
    <location>
        <begin position="23"/>
        <end position="155"/>
    </location>
</feature>
<dbReference type="InterPro" id="IPR006056">
    <property type="entry name" value="RidA"/>
</dbReference>
<dbReference type="SUPFAM" id="SSF55298">
    <property type="entry name" value="YjgF-like"/>
    <property type="match status" value="1"/>
</dbReference>
<dbReference type="CDD" id="cd00448">
    <property type="entry name" value="YjgF_YER057c_UK114_family"/>
    <property type="match status" value="1"/>
</dbReference>
<dbReference type="RefSeq" id="WP_284298837.1">
    <property type="nucleotide sequence ID" value="NZ_BSSV01000005.1"/>
</dbReference>
<evidence type="ECO:0000256" key="2">
    <source>
        <dbReference type="SAM" id="SignalP"/>
    </source>
</evidence>
<evidence type="ECO:0008006" key="5">
    <source>
        <dbReference type="Google" id="ProtNLM"/>
    </source>
</evidence>
<dbReference type="InterPro" id="IPR006175">
    <property type="entry name" value="YjgF/YER057c/UK114"/>
</dbReference>
<accession>A0ABQ6HGX1</accession>
<proteinExistence type="inferred from homology"/>
<dbReference type="Proteomes" id="UP001157134">
    <property type="component" value="Unassembled WGS sequence"/>
</dbReference>
<comment type="caution">
    <text evidence="3">The sequence shown here is derived from an EMBL/GenBank/DDBJ whole genome shotgun (WGS) entry which is preliminary data.</text>
</comment>
<reference evidence="3 4" key="1">
    <citation type="submission" date="2023-03" db="EMBL/GenBank/DDBJ databases">
        <title>Thalassotalea loyana LMG 22536T draft genome sequence.</title>
        <authorList>
            <person name="Sawabe T."/>
        </authorList>
    </citation>
    <scope>NUCLEOTIDE SEQUENCE [LARGE SCALE GENOMIC DNA]</scope>
    <source>
        <strain evidence="3 4">LMG 22536</strain>
    </source>
</reference>
<dbReference type="PANTHER" id="PTHR11803">
    <property type="entry name" value="2-IMINOBUTANOATE/2-IMINOPROPANOATE DEAMINASE RIDA"/>
    <property type="match status" value="1"/>
</dbReference>
<dbReference type="InterPro" id="IPR035959">
    <property type="entry name" value="RutC-like_sf"/>
</dbReference>
<gene>
    <name evidence="3" type="ORF">tloyanaT_23690</name>
</gene>
<keyword evidence="2" id="KW-0732">Signal</keyword>
<dbReference type="PANTHER" id="PTHR11803:SF39">
    <property type="entry name" value="2-IMINOBUTANOATE_2-IMINOPROPANOATE DEAMINASE"/>
    <property type="match status" value="1"/>
</dbReference>
<dbReference type="Gene3D" id="3.30.1330.40">
    <property type="entry name" value="RutC-like"/>
    <property type="match status" value="1"/>
</dbReference>
<evidence type="ECO:0000313" key="4">
    <source>
        <dbReference type="Proteomes" id="UP001157134"/>
    </source>
</evidence>
<dbReference type="NCBIfam" id="TIGR00004">
    <property type="entry name" value="Rid family detoxifying hydrolase"/>
    <property type="match status" value="1"/>
</dbReference>
<evidence type="ECO:0000256" key="1">
    <source>
        <dbReference type="ARBA" id="ARBA00010552"/>
    </source>
</evidence>
<dbReference type="EMBL" id="BSSV01000005">
    <property type="protein sequence ID" value="GLX86116.1"/>
    <property type="molecule type" value="Genomic_DNA"/>
</dbReference>
<comment type="similarity">
    <text evidence="1">Belongs to the RutC family.</text>
</comment>
<organism evidence="3 4">
    <name type="scientific">Thalassotalea loyana</name>
    <dbReference type="NCBI Taxonomy" id="280483"/>
    <lineage>
        <taxon>Bacteria</taxon>
        <taxon>Pseudomonadati</taxon>
        <taxon>Pseudomonadota</taxon>
        <taxon>Gammaproteobacteria</taxon>
        <taxon>Alteromonadales</taxon>
        <taxon>Colwelliaceae</taxon>
        <taxon>Thalassotalea</taxon>
    </lineage>
</organism>
<keyword evidence="4" id="KW-1185">Reference proteome</keyword>
<sequence>MKHVLYSIITTLVVCISFASGAESEIKSHVEFLNSKPANKKLPFSEAVRVGDTVYLSGQIGIDPKTGKLAVGGFKAETRQTLENIRATLNKYGYQTKDVVKCLVMLTDINDFAAFNEIYTEFFKPPYPARSAFATSQLALGSLVEIECIAIDKSQ</sequence>